<organism evidence="1 2">
    <name type="scientific">Brachionus plicatilis</name>
    <name type="common">Marine rotifer</name>
    <name type="synonym">Brachionus muelleri</name>
    <dbReference type="NCBI Taxonomy" id="10195"/>
    <lineage>
        <taxon>Eukaryota</taxon>
        <taxon>Metazoa</taxon>
        <taxon>Spiralia</taxon>
        <taxon>Gnathifera</taxon>
        <taxon>Rotifera</taxon>
        <taxon>Eurotatoria</taxon>
        <taxon>Monogononta</taxon>
        <taxon>Pseudotrocha</taxon>
        <taxon>Ploima</taxon>
        <taxon>Brachionidae</taxon>
        <taxon>Brachionus</taxon>
    </lineage>
</organism>
<dbReference type="Proteomes" id="UP000276133">
    <property type="component" value="Unassembled WGS sequence"/>
</dbReference>
<comment type="caution">
    <text evidence="1">The sequence shown here is derived from an EMBL/GenBank/DDBJ whole genome shotgun (WGS) entry which is preliminary data.</text>
</comment>
<evidence type="ECO:0000313" key="2">
    <source>
        <dbReference type="Proteomes" id="UP000276133"/>
    </source>
</evidence>
<protein>
    <submittedName>
        <fullName evidence="1">Uncharacterized protein</fullName>
    </submittedName>
</protein>
<keyword evidence="2" id="KW-1185">Reference proteome</keyword>
<sequence>MLTNTYFHSQFNPLSHSQSIQLVQHPQQEHLKIQTDMECTQMKLEVPVIITSNYGFDQCTIQISLFNYLVKTLSSLFVSKASSLFTDKKSHICKNYDPKFLLDNLIIIEIENIEATSNQDILNVRLHCELYRDTDERLKNNNRNEILGIQ</sequence>
<proteinExistence type="predicted"/>
<dbReference type="EMBL" id="REGN01010071">
    <property type="protein sequence ID" value="RMZ99754.1"/>
    <property type="molecule type" value="Genomic_DNA"/>
</dbReference>
<gene>
    <name evidence="1" type="ORF">BpHYR1_048919</name>
</gene>
<accession>A0A3M7PLV3</accession>
<dbReference type="AlphaFoldDB" id="A0A3M7PLV3"/>
<evidence type="ECO:0000313" key="1">
    <source>
        <dbReference type="EMBL" id="RMZ99754.1"/>
    </source>
</evidence>
<reference evidence="1 2" key="1">
    <citation type="journal article" date="2018" name="Sci. Rep.">
        <title>Genomic signatures of local adaptation to the degree of environmental predictability in rotifers.</title>
        <authorList>
            <person name="Franch-Gras L."/>
            <person name="Hahn C."/>
            <person name="Garcia-Roger E.M."/>
            <person name="Carmona M.J."/>
            <person name="Serra M."/>
            <person name="Gomez A."/>
        </authorList>
    </citation>
    <scope>NUCLEOTIDE SEQUENCE [LARGE SCALE GENOMIC DNA]</scope>
    <source>
        <strain evidence="1">HYR1</strain>
    </source>
</reference>
<name>A0A3M7PLV3_BRAPC</name>